<dbReference type="GO" id="GO:0006099">
    <property type="term" value="P:tricarboxylic acid cycle"/>
    <property type="evidence" value="ECO:0007669"/>
    <property type="project" value="UniProtKB-UniPathway"/>
</dbReference>
<proteinExistence type="inferred from homology"/>
<evidence type="ECO:0000256" key="4">
    <source>
        <dbReference type="ARBA" id="ARBA00022723"/>
    </source>
</evidence>
<keyword evidence="6 9" id="KW-0411">Iron-sulfur</keyword>
<dbReference type="SUPFAM" id="SSF52016">
    <property type="entry name" value="LeuD/IlvD-like"/>
    <property type="match status" value="1"/>
</dbReference>
<keyword evidence="7 9" id="KW-0456">Lyase</keyword>
<reference evidence="12 13" key="1">
    <citation type="submission" date="2019-02" db="EMBL/GenBank/DDBJ databases">
        <title>Complete Genome Sequence and Methylome Analysis of free living Spirochaetas.</title>
        <authorList>
            <person name="Fomenkov A."/>
            <person name="Dubinina G."/>
            <person name="Leshcheva N."/>
            <person name="Mikheeva N."/>
            <person name="Grabovich M."/>
            <person name="Vincze T."/>
            <person name="Roberts R.J."/>
        </authorList>
    </citation>
    <scope>NUCLEOTIDE SEQUENCE [LARGE SCALE GENOMIC DNA]</scope>
    <source>
        <strain evidence="12 13">K2</strain>
    </source>
</reference>
<dbReference type="NCBIfam" id="TIGR01341">
    <property type="entry name" value="aconitase_1"/>
    <property type="match status" value="1"/>
</dbReference>
<dbReference type="InterPro" id="IPR015928">
    <property type="entry name" value="Aconitase/3IPM_dehydase_swvl"/>
</dbReference>
<keyword evidence="4" id="KW-0479">Metal-binding</keyword>
<dbReference type="CDD" id="cd01580">
    <property type="entry name" value="AcnA_IRP_Swivel"/>
    <property type="match status" value="1"/>
</dbReference>
<evidence type="ECO:0000256" key="3">
    <source>
        <dbReference type="ARBA" id="ARBA00007185"/>
    </source>
</evidence>
<comment type="cofactor">
    <cofactor evidence="1">
        <name>[4Fe-4S] cluster</name>
        <dbReference type="ChEBI" id="CHEBI:49883"/>
    </cofactor>
</comment>
<accession>A0A5C1QGR6</accession>
<dbReference type="UniPathway" id="UPA00223">
    <property type="reaction ID" value="UER00718"/>
</dbReference>
<evidence type="ECO:0000256" key="2">
    <source>
        <dbReference type="ARBA" id="ARBA00004717"/>
    </source>
</evidence>
<dbReference type="SUPFAM" id="SSF53732">
    <property type="entry name" value="Aconitase iron-sulfur domain"/>
    <property type="match status" value="1"/>
</dbReference>
<dbReference type="EMBL" id="CP036150">
    <property type="protein sequence ID" value="QEN06498.1"/>
    <property type="molecule type" value="Genomic_DNA"/>
</dbReference>
<organism evidence="12 13">
    <name type="scientific">Oceanispirochaeta crateris</name>
    <dbReference type="NCBI Taxonomy" id="2518645"/>
    <lineage>
        <taxon>Bacteria</taxon>
        <taxon>Pseudomonadati</taxon>
        <taxon>Spirochaetota</taxon>
        <taxon>Spirochaetia</taxon>
        <taxon>Spirochaetales</taxon>
        <taxon>Spirochaetaceae</taxon>
        <taxon>Oceanispirochaeta</taxon>
    </lineage>
</organism>
<dbReference type="Gene3D" id="6.10.190.10">
    <property type="match status" value="1"/>
</dbReference>
<dbReference type="FunFam" id="3.30.499.10:FF:000002">
    <property type="entry name" value="Aconitate hydratase"/>
    <property type="match status" value="1"/>
</dbReference>
<dbReference type="InterPro" id="IPR036008">
    <property type="entry name" value="Aconitase_4Fe-4S_dom"/>
</dbReference>
<dbReference type="NCBIfam" id="NF006757">
    <property type="entry name" value="PRK09277.1"/>
    <property type="match status" value="1"/>
</dbReference>
<keyword evidence="9" id="KW-0004">4Fe-4S</keyword>
<dbReference type="PROSITE" id="PS00450">
    <property type="entry name" value="ACONITASE_1"/>
    <property type="match status" value="1"/>
</dbReference>
<comment type="similarity">
    <text evidence="3 9">Belongs to the aconitase/IPM isomerase family.</text>
</comment>
<evidence type="ECO:0000256" key="5">
    <source>
        <dbReference type="ARBA" id="ARBA00023004"/>
    </source>
</evidence>
<dbReference type="OrthoDB" id="9764318at2"/>
<evidence type="ECO:0000256" key="6">
    <source>
        <dbReference type="ARBA" id="ARBA00023014"/>
    </source>
</evidence>
<dbReference type="InterPro" id="IPR015931">
    <property type="entry name" value="Acnase/IPM_dHydase_lsu_aba_1/3"/>
</dbReference>
<dbReference type="Pfam" id="PF00330">
    <property type="entry name" value="Aconitase"/>
    <property type="match status" value="1"/>
</dbReference>
<dbReference type="InterPro" id="IPR001030">
    <property type="entry name" value="Acoase/IPM_deHydtase_lsu_aba"/>
</dbReference>
<evidence type="ECO:0000259" key="11">
    <source>
        <dbReference type="Pfam" id="PF00694"/>
    </source>
</evidence>
<dbReference type="InterPro" id="IPR000573">
    <property type="entry name" value="AconitaseA/IPMdHydase_ssu_swvl"/>
</dbReference>
<protein>
    <recommendedName>
        <fullName evidence="9">Aconitate hydratase</fullName>
        <shortName evidence="9">Aconitase</shortName>
        <ecNumber evidence="9">4.2.1.3</ecNumber>
    </recommendedName>
</protein>
<comment type="function">
    <text evidence="9">Catalyzes the isomerization of citrate to isocitrate via cis-aconitate.</text>
</comment>
<dbReference type="AlphaFoldDB" id="A0A5C1QGR6"/>
<evidence type="ECO:0000313" key="12">
    <source>
        <dbReference type="EMBL" id="QEN06498.1"/>
    </source>
</evidence>
<dbReference type="EC" id="4.2.1.3" evidence="9"/>
<keyword evidence="13" id="KW-1185">Reference proteome</keyword>
<dbReference type="InterPro" id="IPR006249">
    <property type="entry name" value="Aconitase/IRP2"/>
</dbReference>
<dbReference type="Gene3D" id="3.20.19.10">
    <property type="entry name" value="Aconitase, domain 4"/>
    <property type="match status" value="1"/>
</dbReference>
<evidence type="ECO:0000256" key="8">
    <source>
        <dbReference type="ARBA" id="ARBA00023501"/>
    </source>
</evidence>
<dbReference type="Gene3D" id="3.30.499.10">
    <property type="entry name" value="Aconitase, domain 3"/>
    <property type="match status" value="2"/>
</dbReference>
<gene>
    <name evidence="12" type="primary">acnA</name>
    <name evidence="12" type="ORF">EXM22_00260</name>
</gene>
<evidence type="ECO:0000256" key="1">
    <source>
        <dbReference type="ARBA" id="ARBA00001966"/>
    </source>
</evidence>
<comment type="catalytic activity">
    <reaction evidence="8 9">
        <text>citrate = D-threo-isocitrate</text>
        <dbReference type="Rhea" id="RHEA:10336"/>
        <dbReference type="ChEBI" id="CHEBI:15562"/>
        <dbReference type="ChEBI" id="CHEBI:16947"/>
        <dbReference type="EC" id="4.2.1.3"/>
    </reaction>
</comment>
<dbReference type="PANTHER" id="PTHR11670">
    <property type="entry name" value="ACONITASE/IRON-RESPONSIVE ELEMENT FAMILY MEMBER"/>
    <property type="match status" value="1"/>
</dbReference>
<dbReference type="Pfam" id="PF00694">
    <property type="entry name" value="Aconitase_C"/>
    <property type="match status" value="1"/>
</dbReference>
<name>A0A5C1QGR6_9SPIO</name>
<dbReference type="GO" id="GO:0051539">
    <property type="term" value="F:4 iron, 4 sulfur cluster binding"/>
    <property type="evidence" value="ECO:0007669"/>
    <property type="project" value="UniProtKB-KW"/>
</dbReference>
<dbReference type="NCBIfam" id="NF009520">
    <property type="entry name" value="PRK12881.1"/>
    <property type="match status" value="1"/>
</dbReference>
<evidence type="ECO:0000259" key="10">
    <source>
        <dbReference type="Pfam" id="PF00330"/>
    </source>
</evidence>
<dbReference type="FunFam" id="3.20.19.10:FF:000001">
    <property type="entry name" value="Aconitate hydratase"/>
    <property type="match status" value="1"/>
</dbReference>
<dbReference type="InterPro" id="IPR018136">
    <property type="entry name" value="Aconitase_4Fe-4S_BS"/>
</dbReference>
<sequence>MLKKELDFADRKVMYYSLQEFAREKGFDLAPLPVAVKILMENMLRHGSSDFVSPDDLSALSEWNQTKGKVAKDINFHPGRVVMQDFTGVPAVVDLAAMRNALSENGGDASKINPVIPVDMVVDHSVQVDFNASPSAYKMNVKKEFERNSERYRLLNWAQKEFKNFRVVPPGTGIVHQVNLEYLADVVTLRTVDGQETAFPDTLVGTDSHTTMIGGLCVLGWGVGGIEAEAALLGQPLTMLIPEVVGFRFTGKLPEGTTATDLVLTVTQMLRARAVVGKFVEFYGPGLDHLSLADRATISNMAPEYGATCGLFPIDDELLKYLRLTGRDEQRIRLVEEYAKLQGLWRDPKVEPEFSDTLSLDLREVKPSMAGPNKPQNRVVLEDITSKFEKVLKADYGVSDLEARSSVEGTDYSLGHGDVAIAAITSCTNTSNPAILIAAGLLAKKAVKAGLRSKPWVKTSFAPGSQVVISYLEKAGLLPYLEKLGFHLVGFGCTTCIGNSGPLRPEIEKAILAKKLVTVNVLSGNRNFAGRIHPVSQASFLASPPLVVAYALAGSLRIDITRDALAVNDQGEKVYFKDLWPENSEIEEVMAMSVSSDQFKDKYAEVFKGTAEWAELSGTSGSLFAWTENSSYIRRPPFFDKFNEEQKFVDIKGARTLAILPDATTTDHISPAGVIPFDEPAGQYLISQGVSSSDFNSFGSRRGNHEVMMRGTFGNIRLKNKMLNGVEGGYTLNSRGEQSTIFDTSMAYQKKGIPLILFAGKEYGAGSSRDWAAKGTLLLGVKAVIAESYERIHRSNLVGMGILPLEFEGGDSVDSLGIKGMGSYDLLGVSRLSPKCHLTLVVNEGRRRREFQVRVRIDTSGELDYYRAGGILNLVLKHMSQ</sequence>
<evidence type="ECO:0000256" key="9">
    <source>
        <dbReference type="RuleBase" id="RU361275"/>
    </source>
</evidence>
<dbReference type="PRINTS" id="PR00415">
    <property type="entry name" value="ACONITASE"/>
</dbReference>
<dbReference type="KEGG" id="ock:EXM22_00260"/>
<comment type="pathway">
    <text evidence="2">Carbohydrate metabolism; tricarboxylic acid cycle; isocitrate from oxaloacetate: step 2/2.</text>
</comment>
<keyword evidence="5 9" id="KW-0408">Iron</keyword>
<dbReference type="Proteomes" id="UP000324209">
    <property type="component" value="Chromosome"/>
</dbReference>
<dbReference type="InterPro" id="IPR044137">
    <property type="entry name" value="AcnA_IRP_Swivel"/>
</dbReference>
<dbReference type="RefSeq" id="WP_149484581.1">
    <property type="nucleotide sequence ID" value="NZ_CP036150.1"/>
</dbReference>
<feature type="domain" description="Aconitase/3-isopropylmalate dehydratase large subunit alpha/beta/alpha" evidence="10">
    <location>
        <begin position="71"/>
        <end position="554"/>
    </location>
</feature>
<evidence type="ECO:0000313" key="13">
    <source>
        <dbReference type="Proteomes" id="UP000324209"/>
    </source>
</evidence>
<dbReference type="GO" id="GO:0046872">
    <property type="term" value="F:metal ion binding"/>
    <property type="evidence" value="ECO:0007669"/>
    <property type="project" value="UniProtKB-KW"/>
</dbReference>
<dbReference type="CDD" id="cd01586">
    <property type="entry name" value="AcnA_IRP"/>
    <property type="match status" value="1"/>
</dbReference>
<evidence type="ECO:0000256" key="7">
    <source>
        <dbReference type="ARBA" id="ARBA00023239"/>
    </source>
</evidence>
<feature type="domain" description="Aconitase A/isopropylmalate dehydratase small subunit swivel" evidence="11">
    <location>
        <begin position="683"/>
        <end position="808"/>
    </location>
</feature>
<dbReference type="GO" id="GO:0003994">
    <property type="term" value="F:aconitate hydratase activity"/>
    <property type="evidence" value="ECO:0007669"/>
    <property type="project" value="UniProtKB-EC"/>
</dbReference>
<dbReference type="PROSITE" id="PS01244">
    <property type="entry name" value="ACONITASE_2"/>
    <property type="match status" value="1"/>
</dbReference>